<dbReference type="InterPro" id="IPR036061">
    <property type="entry name" value="CheW-like_dom_sf"/>
</dbReference>
<evidence type="ECO:0000313" key="4">
    <source>
        <dbReference type="Proteomes" id="UP000501130"/>
    </source>
</evidence>
<dbReference type="Gene3D" id="2.30.30.40">
    <property type="entry name" value="SH3 Domains"/>
    <property type="match status" value="1"/>
</dbReference>
<feature type="coiled-coil region" evidence="1">
    <location>
        <begin position="18"/>
        <end position="45"/>
    </location>
</feature>
<keyword evidence="1" id="KW-0175">Coiled coil</keyword>
<keyword evidence="4" id="KW-1185">Reference proteome</keyword>
<organism evidence="3 4">
    <name type="scientific">Limnobacter profundi</name>
    <dbReference type="NCBI Taxonomy" id="2732163"/>
    <lineage>
        <taxon>Bacteria</taxon>
        <taxon>Pseudomonadati</taxon>
        <taxon>Pseudomonadota</taxon>
        <taxon>Betaproteobacteria</taxon>
        <taxon>Burkholderiales</taxon>
        <taxon>Burkholderiaceae</taxon>
        <taxon>Limnobacter</taxon>
    </lineage>
</organism>
<protein>
    <recommendedName>
        <fullName evidence="2">CheW-like domain-containing protein</fullName>
    </recommendedName>
</protein>
<dbReference type="PANTHER" id="PTHR22617">
    <property type="entry name" value="CHEMOTAXIS SENSOR HISTIDINE KINASE-RELATED"/>
    <property type="match status" value="1"/>
</dbReference>
<evidence type="ECO:0000259" key="2">
    <source>
        <dbReference type="PROSITE" id="PS50851"/>
    </source>
</evidence>
<sequence length="864" mass="96527">MTSRKYRGIEIDSAHIDMAKNLDSVDELIDELRDLQANWNNLSLLGELTNVGAEISSTRQHFQRLASDLTNFLIEQSTRQAVEQLATRAQNSIDILVRNLYERTADIGFLATDPVFTQRCVEAAYNPLTEDALEQTRQRMRNYVAKYSVYGNVILLDANALVITDMREALPPGTAIQWIRREVAASPQYAEAFRPLRDDSPDGNKSLIYAWKIELGGQIKGYIALDFSLNEESDALFSKVMGKSAREDAAEWRVCGVTNQNGDVLISSNPQYIGTNQTIRLPQQSTWGVTQVGPMAYLVCIRSTRGYQGYTGPGWRGFCMVPLNHAFDHSNLTEDCQVPELLQSSGLIDTRIQGFENQAAEIQKQLNRSIWNGNMTQRNSTSALGNSFSKTLLWEIGRAGESTKTLFTQSLEKLVRSEINGFQTEQQARAMLAMDLMDRNLYERANDCRWWALTPVLAQALTDPQAIGEALECLKHIQSLYTVYTNIVLLNRDGQIVCDSAEQVQADSMPLDTHWLKQTLQLKNQAHYCVSAFEPTALYQNRPTYIYSAAIFENPDSPSQAIGAIALVFDSEPQFEAILNESMGDSRHKAFAYIVDDKRNVISSTTHLYIDQGKLTLPLPIDSKFQKQKADLGYFELNGRLIAYGVCNSGAYREYKNAADCYQNDLQCVYGLDIGALKPETKEKAGEISFDEFRQADQKELRVDIASFRVGGHWYGIDSEDAVEAFLCREVVTMPNSPAWIAGTTLYKKEAITIVDISKVLAVDSAEHHAASQRQQMILLKTGGSQAKIALVVDELGEIPSLPVIALNESENLTTQGNIIQALVKTSNNLLVVLNTEQLLKQLEQGIKKAPQRTKGLFPEALAR</sequence>
<reference evidence="3 4" key="1">
    <citation type="submission" date="2020-05" db="EMBL/GenBank/DDBJ databases">
        <title>Compete genome of Limnobacter sp. SAORIC-580.</title>
        <authorList>
            <person name="Song J."/>
            <person name="Cho J.-C."/>
        </authorList>
    </citation>
    <scope>NUCLEOTIDE SEQUENCE [LARGE SCALE GENOMIC DNA]</scope>
    <source>
        <strain evidence="3 4">SAORIC-580</strain>
    </source>
</reference>
<dbReference type="SUPFAM" id="SSF50341">
    <property type="entry name" value="CheW-like"/>
    <property type="match status" value="1"/>
</dbReference>
<proteinExistence type="predicted"/>
<dbReference type="InterPro" id="IPR002545">
    <property type="entry name" value="CheW-lke_dom"/>
</dbReference>
<dbReference type="Proteomes" id="UP000501130">
    <property type="component" value="Chromosome"/>
</dbReference>
<feature type="domain" description="CheW-like" evidence="2">
    <location>
        <begin position="702"/>
        <end position="845"/>
    </location>
</feature>
<dbReference type="InterPro" id="IPR039315">
    <property type="entry name" value="CheW"/>
</dbReference>
<name>A0ABX6N862_9BURK</name>
<dbReference type="PROSITE" id="PS50851">
    <property type="entry name" value="CHEW"/>
    <property type="match status" value="1"/>
</dbReference>
<dbReference type="EMBL" id="CP053084">
    <property type="protein sequence ID" value="QJR29859.1"/>
    <property type="molecule type" value="Genomic_DNA"/>
</dbReference>
<gene>
    <name evidence="3" type="ORF">HKT17_09125</name>
</gene>
<dbReference type="Gene3D" id="2.40.50.180">
    <property type="entry name" value="CheA-289, Domain 4"/>
    <property type="match status" value="1"/>
</dbReference>
<evidence type="ECO:0000256" key="1">
    <source>
        <dbReference type="SAM" id="Coils"/>
    </source>
</evidence>
<evidence type="ECO:0000313" key="3">
    <source>
        <dbReference type="EMBL" id="QJR29859.1"/>
    </source>
</evidence>
<accession>A0ABX6N862</accession>
<dbReference type="SMART" id="SM00260">
    <property type="entry name" value="CheW"/>
    <property type="match status" value="1"/>
</dbReference>
<dbReference type="Pfam" id="PF01584">
    <property type="entry name" value="CheW"/>
    <property type="match status" value="1"/>
</dbReference>
<dbReference type="RefSeq" id="WP_171099518.1">
    <property type="nucleotide sequence ID" value="NZ_CP053084.1"/>
</dbReference>
<dbReference type="PANTHER" id="PTHR22617:SF23">
    <property type="entry name" value="CHEMOTAXIS PROTEIN CHEW"/>
    <property type="match status" value="1"/>
</dbReference>